<dbReference type="Pfam" id="PF02518">
    <property type="entry name" value="HATPase_c"/>
    <property type="match status" value="1"/>
</dbReference>
<dbReference type="SUPFAM" id="SSF47384">
    <property type="entry name" value="Homodimeric domain of signal transducing histidine kinase"/>
    <property type="match status" value="1"/>
</dbReference>
<reference evidence="11 12" key="1">
    <citation type="submission" date="2021-10" db="EMBL/GenBank/DDBJ databases">
        <authorList>
            <person name="Criscuolo A."/>
        </authorList>
    </citation>
    <scope>NUCLEOTIDE SEQUENCE [LARGE SCALE GENOMIC DNA]</scope>
    <source>
        <strain evidence="12">CIP 111899</strain>
    </source>
</reference>
<dbReference type="RefSeq" id="WP_230573332.1">
    <property type="nucleotide sequence ID" value="NZ_CAKJTI010000001.1"/>
</dbReference>
<dbReference type="InterPro" id="IPR005467">
    <property type="entry name" value="His_kinase_dom"/>
</dbReference>
<feature type="transmembrane region" description="Helical" evidence="9">
    <location>
        <begin position="7"/>
        <end position="24"/>
    </location>
</feature>
<evidence type="ECO:0000256" key="8">
    <source>
        <dbReference type="ARBA" id="ARBA00023012"/>
    </source>
</evidence>
<dbReference type="SMART" id="SM00387">
    <property type="entry name" value="HATPase_c"/>
    <property type="match status" value="1"/>
</dbReference>
<feature type="transmembrane region" description="Helical" evidence="9">
    <location>
        <begin position="170"/>
        <end position="192"/>
    </location>
</feature>
<keyword evidence="7" id="KW-0067">ATP-binding</keyword>
<sequence>MGLIRDLIIQVAIIILPLFLYEAIRLNRYQSMLQKPNRYFIVLLSTITLILSMTYPICVGETCNYDFHQIPIISAFLYGGSVGMIPAVMAILYDGFLNGLSWFRLLEIICISVIPFLLSKKWSAFPKNKKIVLSFMLASFYTLISLGFEIFGLLLGKGFTPMMSYLYSEYIFASFIMIMTMTFQVYLTEYLYENAMLRTEMQKSEKLNIVSELAASVAHEVRNPLTVVRGFIQLLEGTEDFKNKEYMRLVLAELDRAEQIISDYLNLARPQIDKKEHICLSAQLIEMTTLMSSFAAMRGVYLQVEIAENLYTIGDKTKLKQAIMNVVKNGIEAIQENKGYLKVTALQKDESIVIRVKDSGVGMTKEQLERLGQPYYSLKEKGTGLGLMVTFSILQAHNGTLVYKSEIGKGTEAIITLPAAVQNIVHKK</sequence>
<evidence type="ECO:0000256" key="9">
    <source>
        <dbReference type="SAM" id="Phobius"/>
    </source>
</evidence>
<keyword evidence="9" id="KW-0812">Transmembrane</keyword>
<dbReference type="EC" id="2.7.13.3" evidence="2"/>
<evidence type="ECO:0000259" key="10">
    <source>
        <dbReference type="PROSITE" id="PS50109"/>
    </source>
</evidence>
<keyword evidence="3" id="KW-0597">Phosphoprotein</keyword>
<feature type="transmembrane region" description="Helical" evidence="9">
    <location>
        <begin position="99"/>
        <end position="119"/>
    </location>
</feature>
<dbReference type="Gene3D" id="3.30.565.10">
    <property type="entry name" value="Histidine kinase-like ATPase, C-terminal domain"/>
    <property type="match status" value="1"/>
</dbReference>
<evidence type="ECO:0000256" key="4">
    <source>
        <dbReference type="ARBA" id="ARBA00022679"/>
    </source>
</evidence>
<dbReference type="PRINTS" id="PR00344">
    <property type="entry name" value="BCTRLSENSOR"/>
</dbReference>
<evidence type="ECO:0000313" key="12">
    <source>
        <dbReference type="Proteomes" id="UP000789423"/>
    </source>
</evidence>
<dbReference type="Pfam" id="PF00512">
    <property type="entry name" value="HisKA"/>
    <property type="match status" value="1"/>
</dbReference>
<dbReference type="InterPro" id="IPR036097">
    <property type="entry name" value="HisK_dim/P_sf"/>
</dbReference>
<feature type="transmembrane region" description="Helical" evidence="9">
    <location>
        <begin position="70"/>
        <end position="93"/>
    </location>
</feature>
<dbReference type="GO" id="GO:0016740">
    <property type="term" value="F:transferase activity"/>
    <property type="evidence" value="ECO:0007669"/>
    <property type="project" value="UniProtKB-KW"/>
</dbReference>
<dbReference type="Proteomes" id="UP000789423">
    <property type="component" value="Unassembled WGS sequence"/>
</dbReference>
<feature type="transmembrane region" description="Helical" evidence="9">
    <location>
        <begin position="39"/>
        <end position="58"/>
    </location>
</feature>
<keyword evidence="4 11" id="KW-0808">Transferase</keyword>
<protein>
    <recommendedName>
        <fullName evidence="2">histidine kinase</fullName>
        <ecNumber evidence="2">2.7.13.3</ecNumber>
    </recommendedName>
</protein>
<evidence type="ECO:0000256" key="3">
    <source>
        <dbReference type="ARBA" id="ARBA00022553"/>
    </source>
</evidence>
<keyword evidence="9" id="KW-0472">Membrane</keyword>
<evidence type="ECO:0000256" key="6">
    <source>
        <dbReference type="ARBA" id="ARBA00022777"/>
    </source>
</evidence>
<evidence type="ECO:0000256" key="5">
    <source>
        <dbReference type="ARBA" id="ARBA00022741"/>
    </source>
</evidence>
<evidence type="ECO:0000256" key="1">
    <source>
        <dbReference type="ARBA" id="ARBA00000085"/>
    </source>
</evidence>
<dbReference type="PROSITE" id="PS50109">
    <property type="entry name" value="HIS_KIN"/>
    <property type="match status" value="1"/>
</dbReference>
<evidence type="ECO:0000256" key="7">
    <source>
        <dbReference type="ARBA" id="ARBA00022840"/>
    </source>
</evidence>
<comment type="catalytic activity">
    <reaction evidence="1">
        <text>ATP + protein L-histidine = ADP + protein N-phospho-L-histidine.</text>
        <dbReference type="EC" id="2.7.13.3"/>
    </reaction>
</comment>
<keyword evidence="9" id="KW-1133">Transmembrane helix</keyword>
<evidence type="ECO:0000256" key="2">
    <source>
        <dbReference type="ARBA" id="ARBA00012438"/>
    </source>
</evidence>
<evidence type="ECO:0000313" key="11">
    <source>
        <dbReference type="EMBL" id="CAG9610983.1"/>
    </source>
</evidence>
<dbReference type="PANTHER" id="PTHR43065">
    <property type="entry name" value="SENSOR HISTIDINE KINASE"/>
    <property type="match status" value="1"/>
</dbReference>
<dbReference type="InterPro" id="IPR036890">
    <property type="entry name" value="HATPase_C_sf"/>
</dbReference>
<gene>
    <name evidence="11" type="primary">sasA_1</name>
    <name evidence="11" type="ORF">BACCIP111899_00155</name>
</gene>
<dbReference type="Gene3D" id="1.10.287.130">
    <property type="match status" value="1"/>
</dbReference>
<keyword evidence="5" id="KW-0547">Nucleotide-binding</keyword>
<dbReference type="PANTHER" id="PTHR43065:SF53">
    <property type="entry name" value="SPORULATION KINASE B"/>
    <property type="match status" value="1"/>
</dbReference>
<dbReference type="SUPFAM" id="SSF55874">
    <property type="entry name" value="ATPase domain of HSP90 chaperone/DNA topoisomerase II/histidine kinase"/>
    <property type="match status" value="1"/>
</dbReference>
<dbReference type="SMART" id="SM00388">
    <property type="entry name" value="HisKA"/>
    <property type="match status" value="1"/>
</dbReference>
<feature type="domain" description="Histidine kinase" evidence="10">
    <location>
        <begin position="216"/>
        <end position="421"/>
    </location>
</feature>
<comment type="caution">
    <text evidence="11">The sequence shown here is derived from an EMBL/GenBank/DDBJ whole genome shotgun (WGS) entry which is preliminary data.</text>
</comment>
<name>A0ABN7ZVH9_9BACI</name>
<keyword evidence="12" id="KW-1185">Reference proteome</keyword>
<keyword evidence="8" id="KW-0902">Two-component regulatory system</keyword>
<dbReference type="InterPro" id="IPR003661">
    <property type="entry name" value="HisK_dim/P_dom"/>
</dbReference>
<dbReference type="EMBL" id="CAKJTI010000001">
    <property type="protein sequence ID" value="CAG9610983.1"/>
    <property type="molecule type" value="Genomic_DNA"/>
</dbReference>
<accession>A0ABN7ZVH9</accession>
<proteinExistence type="predicted"/>
<dbReference type="CDD" id="cd00082">
    <property type="entry name" value="HisKA"/>
    <property type="match status" value="1"/>
</dbReference>
<feature type="transmembrane region" description="Helical" evidence="9">
    <location>
        <begin position="131"/>
        <end position="155"/>
    </location>
</feature>
<organism evidence="11 12">
    <name type="scientific">Bacillus rhizoplanae</name>
    <dbReference type="NCBI Taxonomy" id="2880966"/>
    <lineage>
        <taxon>Bacteria</taxon>
        <taxon>Bacillati</taxon>
        <taxon>Bacillota</taxon>
        <taxon>Bacilli</taxon>
        <taxon>Bacillales</taxon>
        <taxon>Bacillaceae</taxon>
        <taxon>Bacillus</taxon>
    </lineage>
</organism>
<dbReference type="InterPro" id="IPR004358">
    <property type="entry name" value="Sig_transdc_His_kin-like_C"/>
</dbReference>
<keyword evidence="6" id="KW-0418">Kinase</keyword>
<dbReference type="InterPro" id="IPR003594">
    <property type="entry name" value="HATPase_dom"/>
</dbReference>